<dbReference type="InterPro" id="IPR002867">
    <property type="entry name" value="IBR_dom"/>
</dbReference>
<keyword evidence="7" id="KW-0833">Ubl conjugation pathway</keyword>
<dbReference type="CDD" id="cd20335">
    <property type="entry name" value="BRcat_RBR"/>
    <property type="match status" value="1"/>
</dbReference>
<dbReference type="PROSITE" id="PS51873">
    <property type="entry name" value="TRIAD"/>
    <property type="match status" value="1"/>
</dbReference>
<dbReference type="InterPro" id="IPR031127">
    <property type="entry name" value="E3_UB_ligase_RBR"/>
</dbReference>
<feature type="coiled-coil region" evidence="9">
    <location>
        <begin position="87"/>
        <end position="153"/>
    </location>
</feature>
<dbReference type="OrthoDB" id="1431934at2759"/>
<protein>
    <recommendedName>
        <fullName evidence="2">RBR-type E3 ubiquitin transferase</fullName>
        <ecNumber evidence="2">2.3.2.31</ecNumber>
    </recommendedName>
</protein>
<keyword evidence="3" id="KW-0808">Transferase</keyword>
<evidence type="ECO:0000256" key="7">
    <source>
        <dbReference type="ARBA" id="ARBA00022786"/>
    </source>
</evidence>
<evidence type="ECO:0000256" key="4">
    <source>
        <dbReference type="ARBA" id="ARBA00022723"/>
    </source>
</evidence>
<keyword evidence="8" id="KW-0862">Zinc</keyword>
<dbReference type="Pfam" id="PF01485">
    <property type="entry name" value="IBR"/>
    <property type="match status" value="1"/>
</dbReference>
<gene>
    <name evidence="11" type="ORF">BT63DRAFT_94218</name>
</gene>
<dbReference type="EMBL" id="MU004242">
    <property type="protein sequence ID" value="KAF2664629.1"/>
    <property type="molecule type" value="Genomic_DNA"/>
</dbReference>
<name>A0A6A6TX39_9PEZI</name>
<dbReference type="Pfam" id="PF22191">
    <property type="entry name" value="IBR_1"/>
    <property type="match status" value="1"/>
</dbReference>
<dbReference type="Gene3D" id="1.20.120.1750">
    <property type="match status" value="1"/>
</dbReference>
<evidence type="ECO:0000259" key="10">
    <source>
        <dbReference type="PROSITE" id="PS51873"/>
    </source>
</evidence>
<dbReference type="GO" id="GO:0061630">
    <property type="term" value="F:ubiquitin protein ligase activity"/>
    <property type="evidence" value="ECO:0007669"/>
    <property type="project" value="UniProtKB-EC"/>
</dbReference>
<feature type="domain" description="RING-type" evidence="10">
    <location>
        <begin position="456"/>
        <end position="689"/>
    </location>
</feature>
<evidence type="ECO:0000313" key="11">
    <source>
        <dbReference type="EMBL" id="KAF2664629.1"/>
    </source>
</evidence>
<sequence length="712" mass="80816">MTEGQIQSNLDTIENLRGHIDEYQQWAVSVKETHQIQQDKIVSAKVELKWALSQASEPVVEAWRSTKSLENEIEVLKSAATTREQEVVSLKKESAKSAERAEQLQQELETQIQDQNDQIDGLQDRAVGLISVQENLKSEVESLKAELDKAKTDNSLLKPFTCNGLSARKVLMLQLIGAGFSKLALPATTENNTETQIFKETKSIVSLNSHSLDLGLETTEALQFRDNLNQHFAGQSIEDSLTINICTICKVPKIATKPNASQSVNAINEFSPRYSQTECCSSSICNKCLPNALLDKVQNNWWHNLDTLQWLYCPAPNCAAFSDVRHVGELITMVATMGEIGQQITAAYERASVLRAGLQALEPRPTATALSTASRLQKRLYERGHLKEFFDQSGETGLFDPDTGRTRAFEAGKIMYCDLDDENDKVPLFTKFFLRSTEPKECCICTESYHEINFASEEEWIETCQDFRGKWMWQVMLFPTKFILSCDHPMETCKICFEMNLSSELECHGRNGCDRLTCCQCNRKLTDNEVQVLATPETAEKFDRYQLLNLLATEENFRWCLREGCQNGQLYEEDLATQQIVCDSCQFQMCFQHQMPWHEGQNCSQFDNQREHGDPDHGETQNWIAANTKRCPGENCNVNTEKDGGCFHMTCRSCSHEFCWECLAPWGSIVTRDGNYHQTAHGENCFFRTTDVQPTQIMGNDLQAAMARRNNR</sequence>
<proteinExistence type="predicted"/>
<evidence type="ECO:0000256" key="1">
    <source>
        <dbReference type="ARBA" id="ARBA00001798"/>
    </source>
</evidence>
<dbReference type="EC" id="2.3.2.31" evidence="2"/>
<evidence type="ECO:0000256" key="5">
    <source>
        <dbReference type="ARBA" id="ARBA00022737"/>
    </source>
</evidence>
<dbReference type="PANTHER" id="PTHR11685">
    <property type="entry name" value="RBR FAMILY RING FINGER AND IBR DOMAIN-CONTAINING"/>
    <property type="match status" value="1"/>
</dbReference>
<evidence type="ECO:0000256" key="2">
    <source>
        <dbReference type="ARBA" id="ARBA00012251"/>
    </source>
</evidence>
<keyword evidence="5" id="KW-0677">Repeat</keyword>
<keyword evidence="12" id="KW-1185">Reference proteome</keyword>
<dbReference type="SUPFAM" id="SSF57850">
    <property type="entry name" value="RING/U-box"/>
    <property type="match status" value="2"/>
</dbReference>
<evidence type="ECO:0000313" key="12">
    <source>
        <dbReference type="Proteomes" id="UP000799302"/>
    </source>
</evidence>
<dbReference type="Proteomes" id="UP000799302">
    <property type="component" value="Unassembled WGS sequence"/>
</dbReference>
<dbReference type="GO" id="GO:0016567">
    <property type="term" value="P:protein ubiquitination"/>
    <property type="evidence" value="ECO:0007669"/>
    <property type="project" value="InterPro"/>
</dbReference>
<organism evidence="11 12">
    <name type="scientific">Microthyrium microscopicum</name>
    <dbReference type="NCBI Taxonomy" id="703497"/>
    <lineage>
        <taxon>Eukaryota</taxon>
        <taxon>Fungi</taxon>
        <taxon>Dikarya</taxon>
        <taxon>Ascomycota</taxon>
        <taxon>Pezizomycotina</taxon>
        <taxon>Dothideomycetes</taxon>
        <taxon>Dothideomycetes incertae sedis</taxon>
        <taxon>Microthyriales</taxon>
        <taxon>Microthyriaceae</taxon>
        <taxon>Microthyrium</taxon>
    </lineage>
</organism>
<reference evidence="11" key="1">
    <citation type="journal article" date="2020" name="Stud. Mycol.">
        <title>101 Dothideomycetes genomes: a test case for predicting lifestyles and emergence of pathogens.</title>
        <authorList>
            <person name="Haridas S."/>
            <person name="Albert R."/>
            <person name="Binder M."/>
            <person name="Bloem J."/>
            <person name="Labutti K."/>
            <person name="Salamov A."/>
            <person name="Andreopoulos B."/>
            <person name="Baker S."/>
            <person name="Barry K."/>
            <person name="Bills G."/>
            <person name="Bluhm B."/>
            <person name="Cannon C."/>
            <person name="Castanera R."/>
            <person name="Culley D."/>
            <person name="Daum C."/>
            <person name="Ezra D."/>
            <person name="Gonzalez J."/>
            <person name="Henrissat B."/>
            <person name="Kuo A."/>
            <person name="Liang C."/>
            <person name="Lipzen A."/>
            <person name="Lutzoni F."/>
            <person name="Magnuson J."/>
            <person name="Mondo S."/>
            <person name="Nolan M."/>
            <person name="Ohm R."/>
            <person name="Pangilinan J."/>
            <person name="Park H.-J."/>
            <person name="Ramirez L."/>
            <person name="Alfaro M."/>
            <person name="Sun H."/>
            <person name="Tritt A."/>
            <person name="Yoshinaga Y."/>
            <person name="Zwiers L.-H."/>
            <person name="Turgeon B."/>
            <person name="Goodwin S."/>
            <person name="Spatafora J."/>
            <person name="Crous P."/>
            <person name="Grigoriev I."/>
        </authorList>
    </citation>
    <scope>NUCLEOTIDE SEQUENCE</scope>
    <source>
        <strain evidence="11">CBS 115976</strain>
    </source>
</reference>
<evidence type="ECO:0000256" key="6">
    <source>
        <dbReference type="ARBA" id="ARBA00022771"/>
    </source>
</evidence>
<dbReference type="SMART" id="SM00647">
    <property type="entry name" value="IBR"/>
    <property type="match status" value="2"/>
</dbReference>
<keyword evidence="4" id="KW-0479">Metal-binding</keyword>
<dbReference type="InterPro" id="IPR044066">
    <property type="entry name" value="TRIAD_supradom"/>
</dbReference>
<keyword evidence="6" id="KW-0863">Zinc-finger</keyword>
<evidence type="ECO:0000256" key="8">
    <source>
        <dbReference type="ARBA" id="ARBA00022833"/>
    </source>
</evidence>
<accession>A0A6A6TX39</accession>
<comment type="catalytic activity">
    <reaction evidence="1">
        <text>[E2 ubiquitin-conjugating enzyme]-S-ubiquitinyl-L-cysteine + [acceptor protein]-L-lysine = [E2 ubiquitin-conjugating enzyme]-L-cysteine + [acceptor protein]-N(6)-ubiquitinyl-L-lysine.</text>
        <dbReference type="EC" id="2.3.2.31"/>
    </reaction>
</comment>
<dbReference type="GO" id="GO:0008270">
    <property type="term" value="F:zinc ion binding"/>
    <property type="evidence" value="ECO:0007669"/>
    <property type="project" value="UniProtKB-KW"/>
</dbReference>
<dbReference type="AlphaFoldDB" id="A0A6A6TX39"/>
<keyword evidence="9" id="KW-0175">Coiled coil</keyword>
<evidence type="ECO:0000256" key="9">
    <source>
        <dbReference type="SAM" id="Coils"/>
    </source>
</evidence>
<evidence type="ECO:0000256" key="3">
    <source>
        <dbReference type="ARBA" id="ARBA00022679"/>
    </source>
</evidence>